<proteinExistence type="predicted"/>
<feature type="compositionally biased region" description="Acidic residues" evidence="1">
    <location>
        <begin position="236"/>
        <end position="265"/>
    </location>
</feature>
<name>A0A316VA48_9BASI</name>
<dbReference type="InterPro" id="IPR042771">
    <property type="entry name" value="GTF3C6-like"/>
</dbReference>
<evidence type="ECO:0000313" key="4">
    <source>
        <dbReference type="Proteomes" id="UP000245771"/>
    </source>
</evidence>
<evidence type="ECO:0000259" key="2">
    <source>
        <dbReference type="Pfam" id="PF10419"/>
    </source>
</evidence>
<feature type="domain" description="Transcription factor TFIIIC triple barrel" evidence="2">
    <location>
        <begin position="51"/>
        <end position="151"/>
    </location>
</feature>
<dbReference type="Pfam" id="PF10419">
    <property type="entry name" value="TFIIIC_sub6"/>
    <property type="match status" value="1"/>
</dbReference>
<dbReference type="Proteomes" id="UP000245771">
    <property type="component" value="Unassembled WGS sequence"/>
</dbReference>
<dbReference type="Gene3D" id="2.60.40.4370">
    <property type="match status" value="1"/>
</dbReference>
<feature type="region of interest" description="Disordered" evidence="1">
    <location>
        <begin position="23"/>
        <end position="51"/>
    </location>
</feature>
<dbReference type="InterPro" id="IPR019481">
    <property type="entry name" value="TFIIIC_triple_barrel"/>
</dbReference>
<evidence type="ECO:0000313" key="3">
    <source>
        <dbReference type="EMBL" id="PWN34447.1"/>
    </source>
</evidence>
<feature type="compositionally biased region" description="Basic residues" evidence="1">
    <location>
        <begin position="291"/>
        <end position="301"/>
    </location>
</feature>
<feature type="compositionally biased region" description="Acidic residues" evidence="1">
    <location>
        <begin position="328"/>
        <end position="339"/>
    </location>
</feature>
<dbReference type="PANTHER" id="PTHR21860">
    <property type="entry name" value="TRANSCRIPTION INITIATION FACTOR IIIC TFIIIC , POLYPEPTIDE 6-RELATED"/>
    <property type="match status" value="1"/>
</dbReference>
<organism evidence="3 4">
    <name type="scientific">Meira miltonrushii</name>
    <dbReference type="NCBI Taxonomy" id="1280837"/>
    <lineage>
        <taxon>Eukaryota</taxon>
        <taxon>Fungi</taxon>
        <taxon>Dikarya</taxon>
        <taxon>Basidiomycota</taxon>
        <taxon>Ustilaginomycotina</taxon>
        <taxon>Exobasidiomycetes</taxon>
        <taxon>Exobasidiales</taxon>
        <taxon>Brachybasidiaceae</taxon>
        <taxon>Meira</taxon>
    </lineage>
</organism>
<evidence type="ECO:0000256" key="1">
    <source>
        <dbReference type="SAM" id="MobiDB-lite"/>
    </source>
</evidence>
<dbReference type="GO" id="GO:0006383">
    <property type="term" value="P:transcription by RNA polymerase III"/>
    <property type="evidence" value="ECO:0007669"/>
    <property type="project" value="InterPro"/>
</dbReference>
<feature type="compositionally biased region" description="Acidic residues" evidence="1">
    <location>
        <begin position="35"/>
        <end position="51"/>
    </location>
</feature>
<dbReference type="GO" id="GO:0000127">
    <property type="term" value="C:transcription factor TFIIIC complex"/>
    <property type="evidence" value="ECO:0007669"/>
    <property type="project" value="TreeGrafter"/>
</dbReference>
<dbReference type="RefSeq" id="XP_025354749.1">
    <property type="nucleotide sequence ID" value="XM_025501869.1"/>
</dbReference>
<dbReference type="InParanoid" id="A0A316VA48"/>
<gene>
    <name evidence="3" type="ORF">FA14DRAFT_191493</name>
</gene>
<feature type="region of interest" description="Disordered" evidence="1">
    <location>
        <begin position="214"/>
        <end position="359"/>
    </location>
</feature>
<protein>
    <recommendedName>
        <fullName evidence="2">Transcription factor TFIIIC triple barrel domain-containing protein</fullName>
    </recommendedName>
</protein>
<dbReference type="STRING" id="1280837.A0A316VA48"/>
<feature type="compositionally biased region" description="Acidic residues" evidence="1">
    <location>
        <begin position="348"/>
        <end position="359"/>
    </location>
</feature>
<sequence>MTFTDSREEPLLDKSWQRVVSFDEAGPSSRKQDDVMDLDGDDSEGGDWEYEEEEELVTLDLGPDSKRLVQMSQQYSIAGLETETPYMQLGNLMFKGTWDKLIGTEIILKDEVDLSRSQAEQHKLWPLPATETDRKIGRAPSTTRRRILFKQAVNMAAREAALVPPDDQVSQPALWRQAPTLKESKTGLITDKGWVWVRGRGWMRKEDTILLPSKDCDEMNARPAPSSQGKAAEKVAEEDEQEEEEAEDKNEEEDEEGSNEEDDQANETTTIKQEDETLAPGDQTEEQASTSKKRGPYKSRQKMTPEEKARYALLRSFRAVKKRREGQVDVDEEDAEIGDETNFTNAADGEDDDEEEEDE</sequence>
<accession>A0A316VA48</accession>
<keyword evidence="4" id="KW-1185">Reference proteome</keyword>
<dbReference type="EMBL" id="KZ819604">
    <property type="protein sequence ID" value="PWN34447.1"/>
    <property type="molecule type" value="Genomic_DNA"/>
</dbReference>
<reference evidence="3 4" key="1">
    <citation type="journal article" date="2018" name="Mol. Biol. Evol.">
        <title>Broad Genomic Sampling Reveals a Smut Pathogenic Ancestry of the Fungal Clade Ustilaginomycotina.</title>
        <authorList>
            <person name="Kijpornyongpan T."/>
            <person name="Mondo S.J."/>
            <person name="Barry K."/>
            <person name="Sandor L."/>
            <person name="Lee J."/>
            <person name="Lipzen A."/>
            <person name="Pangilinan J."/>
            <person name="LaButti K."/>
            <person name="Hainaut M."/>
            <person name="Henrissat B."/>
            <person name="Grigoriev I.V."/>
            <person name="Spatafora J.W."/>
            <person name="Aime M.C."/>
        </authorList>
    </citation>
    <scope>NUCLEOTIDE SEQUENCE [LARGE SCALE GENOMIC DNA]</scope>
    <source>
        <strain evidence="3 4">MCA 3882</strain>
    </source>
</reference>
<dbReference type="PANTHER" id="PTHR21860:SF2">
    <property type="entry name" value="GENERAL TRANSCRIPTION FACTOR 3C POLYPEPTIDE 6"/>
    <property type="match status" value="1"/>
</dbReference>
<dbReference type="GeneID" id="37023650"/>
<dbReference type="AlphaFoldDB" id="A0A316VA48"/>
<dbReference type="OrthoDB" id="1877767at2759"/>